<evidence type="ECO:0000313" key="1">
    <source>
        <dbReference type="EMBL" id="BBH25060.1"/>
    </source>
</evidence>
<gene>
    <name evidence="1" type="ORF">Back11_64050</name>
</gene>
<dbReference type="EMBL" id="AP019308">
    <property type="protein sequence ID" value="BBH25060.1"/>
    <property type="molecule type" value="Genomic_DNA"/>
</dbReference>
<organism evidence="1 2">
    <name type="scientific">Paenibacillus baekrokdamisoli</name>
    <dbReference type="NCBI Taxonomy" id="1712516"/>
    <lineage>
        <taxon>Bacteria</taxon>
        <taxon>Bacillati</taxon>
        <taxon>Bacillota</taxon>
        <taxon>Bacilli</taxon>
        <taxon>Bacillales</taxon>
        <taxon>Paenibacillaceae</taxon>
        <taxon>Paenibacillus</taxon>
    </lineage>
</organism>
<keyword evidence="2" id="KW-1185">Reference proteome</keyword>
<accession>A0A3G9J1J8</accession>
<proteinExistence type="predicted"/>
<protein>
    <submittedName>
        <fullName evidence="1">Uncharacterized protein</fullName>
    </submittedName>
</protein>
<dbReference type="AlphaFoldDB" id="A0A3G9J1J8"/>
<reference evidence="1 2" key="1">
    <citation type="submission" date="2018-11" db="EMBL/GenBank/DDBJ databases">
        <title>Complete genome sequence of Paenibacillus baekrokdamisoli strain KCTC 33723.</title>
        <authorList>
            <person name="Kang S.W."/>
            <person name="Lee K.C."/>
            <person name="Kim K.K."/>
            <person name="Kim J.S."/>
            <person name="Kim D.S."/>
            <person name="Ko S.H."/>
            <person name="Yang S.H."/>
            <person name="Lee J.S."/>
        </authorList>
    </citation>
    <scope>NUCLEOTIDE SEQUENCE [LARGE SCALE GENOMIC DNA]</scope>
    <source>
        <strain evidence="1 2">KCTC 33723</strain>
    </source>
</reference>
<name>A0A3G9J1J8_9BACL</name>
<evidence type="ECO:0000313" key="2">
    <source>
        <dbReference type="Proteomes" id="UP000275368"/>
    </source>
</evidence>
<sequence>MTYSMKPHFGEILESKPNVQVWCTFFCSNQMRIKAGIATVKSKSYLLLIISASVALHKNSIIVCTYVADEFASFLDFKWK</sequence>
<dbReference type="KEGG" id="pbk:Back11_64050"/>
<dbReference type="Proteomes" id="UP000275368">
    <property type="component" value="Chromosome"/>
</dbReference>